<evidence type="ECO:0000313" key="7">
    <source>
        <dbReference type="EMBL" id="MFC3550980.1"/>
    </source>
</evidence>
<dbReference type="PROSITE" id="PS51007">
    <property type="entry name" value="CYTC"/>
    <property type="match status" value="3"/>
</dbReference>
<evidence type="ECO:0000256" key="3">
    <source>
        <dbReference type="ARBA" id="ARBA00023004"/>
    </source>
</evidence>
<evidence type="ECO:0000256" key="5">
    <source>
        <dbReference type="SAM" id="Phobius"/>
    </source>
</evidence>
<dbReference type="Gene3D" id="1.10.760.10">
    <property type="entry name" value="Cytochrome c-like domain"/>
    <property type="match status" value="2"/>
</dbReference>
<accession>A0ABV7RND4</accession>
<dbReference type="PIRSF" id="PIRSF000018">
    <property type="entry name" value="Mb_ADH_cyt_c"/>
    <property type="match status" value="1"/>
</dbReference>
<dbReference type="EMBL" id="JBHRXK010000003">
    <property type="protein sequence ID" value="MFC3550980.1"/>
    <property type="molecule type" value="Genomic_DNA"/>
</dbReference>
<comment type="caution">
    <text evidence="7">The sequence shown here is derived from an EMBL/GenBank/DDBJ whole genome shotgun (WGS) entry which is preliminary data.</text>
</comment>
<keyword evidence="1 4" id="KW-0349">Heme</keyword>
<gene>
    <name evidence="7" type="ORF">ACFOLC_08100</name>
</gene>
<evidence type="ECO:0000313" key="8">
    <source>
        <dbReference type="Proteomes" id="UP001595740"/>
    </source>
</evidence>
<evidence type="ECO:0000256" key="2">
    <source>
        <dbReference type="ARBA" id="ARBA00022723"/>
    </source>
</evidence>
<keyword evidence="2 4" id="KW-0479">Metal-binding</keyword>
<dbReference type="SUPFAM" id="SSF46626">
    <property type="entry name" value="Cytochrome c"/>
    <property type="match status" value="3"/>
</dbReference>
<feature type="transmembrane region" description="Helical" evidence="5">
    <location>
        <begin position="14"/>
        <end position="39"/>
    </location>
</feature>
<proteinExistence type="predicted"/>
<sequence>MSRFKTGRGHWKRVLAWLVLIVLVLALVLLLIGWISRWWSNRGPVQQVQATPEQLERGRYLAAAADCAACHTATGGAPYAGGVPMPTQFGTIHGTNVTPDPDTGIGRYTADDFFHALTKGEARDGHQLYPAMPYVSYKHIARADSDAIYAYLMNQPAVRQDNKKNSVAFPANIRTVLHGWNLLFAGAEARSASQGASPAWQRGRYLVETLGHCGECHSPRGALGQVDRDRPLAGNKQLGRYATPDISPPGLAARGWDAAMLHSYLGTGISARAVASDEMLMVVNLSTSRLNAADLSAMTTYLLGDQPAAPKSVAMPTGVAADSPGQRHYLALCAGCHGRDGEGVPNVAVSLRENSSVRDADPHNLIVAILDGLPEHDFPGLARMQDMPGFAADLDDAEVVALSSWLRQRYGGQTAAVDASTVRKLRDSKQSH</sequence>
<feature type="domain" description="Cytochrome c" evidence="6">
    <location>
        <begin position="198"/>
        <end position="306"/>
    </location>
</feature>
<dbReference type="InterPro" id="IPR051459">
    <property type="entry name" value="Cytochrome_c-type_DH"/>
</dbReference>
<dbReference type="InterPro" id="IPR036909">
    <property type="entry name" value="Cyt_c-like_dom_sf"/>
</dbReference>
<keyword evidence="8" id="KW-1185">Reference proteome</keyword>
<keyword evidence="5" id="KW-0472">Membrane</keyword>
<feature type="domain" description="Cytochrome c" evidence="6">
    <location>
        <begin position="53"/>
        <end position="156"/>
    </location>
</feature>
<reference evidence="8" key="1">
    <citation type="journal article" date="2019" name="Int. J. Syst. Evol. Microbiol.">
        <title>The Global Catalogue of Microorganisms (GCM) 10K type strain sequencing project: providing services to taxonomists for standard genome sequencing and annotation.</title>
        <authorList>
            <consortium name="The Broad Institute Genomics Platform"/>
            <consortium name="The Broad Institute Genome Sequencing Center for Infectious Disease"/>
            <person name="Wu L."/>
            <person name="Ma J."/>
        </authorList>
    </citation>
    <scope>NUCLEOTIDE SEQUENCE [LARGE SCALE GENOMIC DNA]</scope>
    <source>
        <strain evidence="8">KCTC 42875</strain>
    </source>
</reference>
<dbReference type="Proteomes" id="UP001595740">
    <property type="component" value="Unassembled WGS sequence"/>
</dbReference>
<dbReference type="PANTHER" id="PTHR35008">
    <property type="entry name" value="BLL4482 PROTEIN-RELATED"/>
    <property type="match status" value="1"/>
</dbReference>
<evidence type="ECO:0000256" key="1">
    <source>
        <dbReference type="ARBA" id="ARBA00022617"/>
    </source>
</evidence>
<organism evidence="7 8">
    <name type="scientific">Lysobacter cavernae</name>
    <dbReference type="NCBI Taxonomy" id="1685901"/>
    <lineage>
        <taxon>Bacteria</taxon>
        <taxon>Pseudomonadati</taxon>
        <taxon>Pseudomonadota</taxon>
        <taxon>Gammaproteobacteria</taxon>
        <taxon>Lysobacterales</taxon>
        <taxon>Lysobacteraceae</taxon>
        <taxon>Lysobacter</taxon>
    </lineage>
</organism>
<protein>
    <submittedName>
        <fullName evidence="7">C-type cytochrome</fullName>
    </submittedName>
</protein>
<keyword evidence="5" id="KW-0812">Transmembrane</keyword>
<keyword evidence="5" id="KW-1133">Transmembrane helix</keyword>
<dbReference type="InterPro" id="IPR014353">
    <property type="entry name" value="Membr-bd_ADH_cyt_c"/>
</dbReference>
<evidence type="ECO:0000256" key="4">
    <source>
        <dbReference type="PROSITE-ProRule" id="PRU00433"/>
    </source>
</evidence>
<dbReference type="Pfam" id="PF00034">
    <property type="entry name" value="Cytochrom_C"/>
    <property type="match status" value="2"/>
</dbReference>
<dbReference type="RefSeq" id="WP_386758738.1">
    <property type="nucleotide sequence ID" value="NZ_JBHRXK010000003.1"/>
</dbReference>
<evidence type="ECO:0000259" key="6">
    <source>
        <dbReference type="PROSITE" id="PS51007"/>
    </source>
</evidence>
<feature type="domain" description="Cytochrome c" evidence="6">
    <location>
        <begin position="320"/>
        <end position="410"/>
    </location>
</feature>
<dbReference type="PANTHER" id="PTHR35008:SF4">
    <property type="entry name" value="BLL4482 PROTEIN"/>
    <property type="match status" value="1"/>
</dbReference>
<keyword evidence="3 4" id="KW-0408">Iron</keyword>
<dbReference type="InterPro" id="IPR009056">
    <property type="entry name" value="Cyt_c-like_dom"/>
</dbReference>
<name>A0ABV7RND4_9GAMM</name>